<dbReference type="PANTHER" id="PTHR30269:SF0">
    <property type="entry name" value="MEMBRANE TRANSPORTER PROTEIN YFCA-RELATED"/>
    <property type="match status" value="1"/>
</dbReference>
<name>A0A7D4CFY0_9BACT</name>
<dbReference type="EMBL" id="CP041345">
    <property type="protein sequence ID" value="QKG79406.1"/>
    <property type="molecule type" value="Genomic_DNA"/>
</dbReference>
<gene>
    <name evidence="9" type="ORF">FHG85_03710</name>
</gene>
<dbReference type="GO" id="GO:0005886">
    <property type="term" value="C:plasma membrane"/>
    <property type="evidence" value="ECO:0007669"/>
    <property type="project" value="UniProtKB-SubCell"/>
</dbReference>
<dbReference type="KEGG" id="ttz:FHG85_03710"/>
<keyword evidence="3" id="KW-0813">Transport</keyword>
<keyword evidence="10" id="KW-1185">Reference proteome</keyword>
<evidence type="ECO:0000256" key="1">
    <source>
        <dbReference type="ARBA" id="ARBA00004651"/>
    </source>
</evidence>
<feature type="transmembrane region" description="Helical" evidence="8">
    <location>
        <begin position="177"/>
        <end position="196"/>
    </location>
</feature>
<evidence type="ECO:0000256" key="5">
    <source>
        <dbReference type="ARBA" id="ARBA00022692"/>
    </source>
</evidence>
<dbReference type="Pfam" id="PF01925">
    <property type="entry name" value="TauE"/>
    <property type="match status" value="1"/>
</dbReference>
<keyword evidence="4 8" id="KW-1003">Cell membrane</keyword>
<dbReference type="InterPro" id="IPR002781">
    <property type="entry name" value="TM_pro_TauE-like"/>
</dbReference>
<protein>
    <recommendedName>
        <fullName evidence="8">Probable membrane transporter protein</fullName>
    </recommendedName>
</protein>
<dbReference type="RefSeq" id="WP_173073105.1">
    <property type="nucleotide sequence ID" value="NZ_CP041345.1"/>
</dbReference>
<keyword evidence="6 8" id="KW-1133">Transmembrane helix</keyword>
<evidence type="ECO:0000256" key="7">
    <source>
        <dbReference type="ARBA" id="ARBA00023136"/>
    </source>
</evidence>
<evidence type="ECO:0000256" key="6">
    <source>
        <dbReference type="ARBA" id="ARBA00022989"/>
    </source>
</evidence>
<feature type="transmembrane region" description="Helical" evidence="8">
    <location>
        <begin position="99"/>
        <end position="117"/>
    </location>
</feature>
<dbReference type="Proteomes" id="UP000500961">
    <property type="component" value="Chromosome"/>
</dbReference>
<comment type="similarity">
    <text evidence="2 8">Belongs to the 4-toluene sulfonate uptake permease (TSUP) (TC 2.A.102) family.</text>
</comment>
<proteinExistence type="inferred from homology"/>
<accession>A0A7D4CFY0</accession>
<keyword evidence="7 8" id="KW-0472">Membrane</keyword>
<evidence type="ECO:0000313" key="9">
    <source>
        <dbReference type="EMBL" id="QKG79406.1"/>
    </source>
</evidence>
<keyword evidence="5 8" id="KW-0812">Transmembrane</keyword>
<feature type="transmembrane region" description="Helical" evidence="8">
    <location>
        <begin position="230"/>
        <end position="248"/>
    </location>
</feature>
<feature type="transmembrane region" description="Helical" evidence="8">
    <location>
        <begin position="137"/>
        <end position="165"/>
    </location>
</feature>
<feature type="transmembrane region" description="Helical" evidence="8">
    <location>
        <begin position="6"/>
        <end position="39"/>
    </location>
</feature>
<evidence type="ECO:0000256" key="4">
    <source>
        <dbReference type="ARBA" id="ARBA00022475"/>
    </source>
</evidence>
<feature type="transmembrane region" description="Helical" evidence="8">
    <location>
        <begin position="203"/>
        <end position="224"/>
    </location>
</feature>
<feature type="transmembrane region" description="Helical" evidence="8">
    <location>
        <begin position="74"/>
        <end position="93"/>
    </location>
</feature>
<reference evidence="9 10" key="1">
    <citation type="submission" date="2019-07" db="EMBL/GenBank/DDBJ databases">
        <title>Thalassofilum flectens gen. nov., sp. nov., a novel moderate thermophilic anaerobe from a shallow sea hot spring in Kunashir Island (Russia), representing a new family in the order Bacteroidales, and proposal of Thalassofilacea fam. nov.</title>
        <authorList>
            <person name="Kochetkova T.V."/>
            <person name="Podosokorskaya O.A."/>
            <person name="Novikov A."/>
            <person name="Elcheninov A.G."/>
            <person name="Toshchakov S.V."/>
            <person name="Kublanov I.V."/>
        </authorList>
    </citation>
    <scope>NUCLEOTIDE SEQUENCE [LARGE SCALE GENOMIC DNA]</scope>
    <source>
        <strain evidence="9 10">38-H</strain>
    </source>
</reference>
<dbReference type="AlphaFoldDB" id="A0A7D4CFY0"/>
<organism evidence="9 10">
    <name type="scientific">Tenuifilum thalassicum</name>
    <dbReference type="NCBI Taxonomy" id="2590900"/>
    <lineage>
        <taxon>Bacteria</taxon>
        <taxon>Pseudomonadati</taxon>
        <taxon>Bacteroidota</taxon>
        <taxon>Bacteroidia</taxon>
        <taxon>Bacteroidales</taxon>
        <taxon>Tenuifilaceae</taxon>
        <taxon>Tenuifilum</taxon>
    </lineage>
</organism>
<comment type="subcellular location">
    <subcellularLocation>
        <location evidence="1 8">Cell membrane</location>
        <topology evidence="1 8">Multi-pass membrane protein</topology>
    </subcellularLocation>
</comment>
<dbReference type="PANTHER" id="PTHR30269">
    <property type="entry name" value="TRANSMEMBRANE PROTEIN YFCA"/>
    <property type="match status" value="1"/>
</dbReference>
<evidence type="ECO:0000256" key="8">
    <source>
        <dbReference type="RuleBase" id="RU363041"/>
    </source>
</evidence>
<sequence length="249" mass="26992">MDFWLYPIVALVGAIAGFINTLAGSGSLLTLPVLIFLGLPANVANGTNRVGIFMQSIAAVGGFKKKKVFEWNEGIWLTIPAAIGALVGSMVAVDIDEQLMNKIIGALLVFMFILLLVKPERWLKQQTEKLNTKLTPLRFIIFLAIGFYGGFIQAGVGYFLLSGLVLGVGVDLVKANALKVLITFVFTILALGVFIYNSQVDYVLGITMGLGNMVGAWIATHVAVKKGAVFIRWFLLGCVLVFAFKLLLF</sequence>
<evidence type="ECO:0000313" key="10">
    <source>
        <dbReference type="Proteomes" id="UP000500961"/>
    </source>
</evidence>
<dbReference type="InterPro" id="IPR052017">
    <property type="entry name" value="TSUP"/>
</dbReference>
<evidence type="ECO:0000256" key="3">
    <source>
        <dbReference type="ARBA" id="ARBA00022448"/>
    </source>
</evidence>
<evidence type="ECO:0000256" key="2">
    <source>
        <dbReference type="ARBA" id="ARBA00009142"/>
    </source>
</evidence>